<dbReference type="KEGG" id="kdj:28970174"/>
<dbReference type="VEuPathDB" id="FungiDB:I303_06475"/>
<sequence length="106" mass="12039">MTTTASSCSGLPFEFFRVSGVIPYEPYDDKEDYWTFIPDADSHARGETTYSIVPITSKDEGEQFLVVRSGTGGSVVSECNVEQWERKQEERTCLWASTVIEKDERK</sequence>
<evidence type="ECO:0000313" key="1">
    <source>
        <dbReference type="EMBL" id="OBR82917.1"/>
    </source>
</evidence>
<dbReference type="Proteomes" id="UP000078595">
    <property type="component" value="Chromosome 9"/>
</dbReference>
<dbReference type="RefSeq" id="XP_018260759.1">
    <property type="nucleotide sequence ID" value="XM_018409756.1"/>
</dbReference>
<dbReference type="EMBL" id="KI894034">
    <property type="protein sequence ID" value="OBR82917.1"/>
    <property type="molecule type" value="Genomic_DNA"/>
</dbReference>
<organism evidence="1">
    <name type="scientific">Kwoniella dejecticola CBS 10117</name>
    <dbReference type="NCBI Taxonomy" id="1296121"/>
    <lineage>
        <taxon>Eukaryota</taxon>
        <taxon>Fungi</taxon>
        <taxon>Dikarya</taxon>
        <taxon>Basidiomycota</taxon>
        <taxon>Agaricomycotina</taxon>
        <taxon>Tremellomycetes</taxon>
        <taxon>Tremellales</taxon>
        <taxon>Cryptococcaceae</taxon>
        <taxon>Kwoniella</taxon>
    </lineage>
</organism>
<proteinExistence type="predicted"/>
<keyword evidence="3" id="KW-1185">Reference proteome</keyword>
<dbReference type="AlphaFoldDB" id="A0A1A5ZYN1"/>
<reference evidence="1" key="1">
    <citation type="submission" date="2013-07" db="EMBL/GenBank/DDBJ databases">
        <title>The Genome Sequence of Cryptococcus dejecticola CBS10117.</title>
        <authorList>
            <consortium name="The Broad Institute Genome Sequencing Platform"/>
            <person name="Cuomo C."/>
            <person name="Litvintseva A."/>
            <person name="Chen Y."/>
            <person name="Heitman J."/>
            <person name="Sun S."/>
            <person name="Springer D."/>
            <person name="Dromer F."/>
            <person name="Young S.K."/>
            <person name="Zeng Q."/>
            <person name="Gargeya S."/>
            <person name="Fitzgerald M."/>
            <person name="Abouelleil A."/>
            <person name="Alvarado L."/>
            <person name="Berlin A.M."/>
            <person name="Chapman S.B."/>
            <person name="Dewar J."/>
            <person name="Goldberg J."/>
            <person name="Griggs A."/>
            <person name="Gujja S."/>
            <person name="Hansen M."/>
            <person name="Howarth C."/>
            <person name="Imamovic A."/>
            <person name="Larimer J."/>
            <person name="McCowan C."/>
            <person name="Murphy C."/>
            <person name="Pearson M."/>
            <person name="Priest M."/>
            <person name="Roberts A."/>
            <person name="Saif S."/>
            <person name="Shea T."/>
            <person name="Sykes S."/>
            <person name="Wortman J."/>
            <person name="Nusbaum C."/>
            <person name="Birren B."/>
        </authorList>
    </citation>
    <scope>NUCLEOTIDE SEQUENCE [LARGE SCALE GENOMIC DNA]</scope>
    <source>
        <strain evidence="1">CBS 10117</strain>
    </source>
</reference>
<evidence type="ECO:0000313" key="2">
    <source>
        <dbReference type="EMBL" id="WWC64464.1"/>
    </source>
</evidence>
<gene>
    <name evidence="1" type="ORF">I303_06475</name>
    <name evidence="2" type="ORF">I303_107074</name>
</gene>
<reference evidence="2" key="3">
    <citation type="submission" date="2024-02" db="EMBL/GenBank/DDBJ databases">
        <title>Comparative genomics of Cryptococcus and Kwoniella reveals pathogenesis evolution and contrasting modes of karyotype evolution via chromosome fusion or intercentromeric recombination.</title>
        <authorList>
            <person name="Coelho M.A."/>
            <person name="David-Palma M."/>
            <person name="Shea T."/>
            <person name="Bowers K."/>
            <person name="McGinley-Smith S."/>
            <person name="Mohammad A.W."/>
            <person name="Gnirke A."/>
            <person name="Yurkov A.M."/>
            <person name="Nowrousian M."/>
            <person name="Sun S."/>
            <person name="Cuomo C.A."/>
            <person name="Heitman J."/>
        </authorList>
    </citation>
    <scope>NUCLEOTIDE SEQUENCE</scope>
    <source>
        <strain evidence="2">CBS 10117</strain>
    </source>
</reference>
<reference evidence="2" key="2">
    <citation type="submission" date="2013-07" db="EMBL/GenBank/DDBJ databases">
        <authorList>
            <consortium name="The Broad Institute Genome Sequencing Platform"/>
            <person name="Cuomo C."/>
            <person name="Litvintseva A."/>
            <person name="Chen Y."/>
            <person name="Heitman J."/>
            <person name="Sun S."/>
            <person name="Springer D."/>
            <person name="Dromer F."/>
            <person name="Young S.K."/>
            <person name="Zeng Q."/>
            <person name="Gargeya S."/>
            <person name="Fitzgerald M."/>
            <person name="Abouelleil A."/>
            <person name="Alvarado L."/>
            <person name="Berlin A.M."/>
            <person name="Chapman S.B."/>
            <person name="Dewar J."/>
            <person name="Goldberg J."/>
            <person name="Griggs A."/>
            <person name="Gujja S."/>
            <person name="Hansen M."/>
            <person name="Howarth C."/>
            <person name="Imamovic A."/>
            <person name="Larimer J."/>
            <person name="McCowan C."/>
            <person name="Murphy C."/>
            <person name="Pearson M."/>
            <person name="Priest M."/>
            <person name="Roberts A."/>
            <person name="Saif S."/>
            <person name="Shea T."/>
            <person name="Sykes S."/>
            <person name="Wortman J."/>
            <person name="Nusbaum C."/>
            <person name="Birren B."/>
        </authorList>
    </citation>
    <scope>NUCLEOTIDE SEQUENCE</scope>
    <source>
        <strain evidence="2">CBS 10117</strain>
    </source>
</reference>
<evidence type="ECO:0000313" key="3">
    <source>
        <dbReference type="Proteomes" id="UP000078595"/>
    </source>
</evidence>
<dbReference type="EMBL" id="CP144538">
    <property type="protein sequence ID" value="WWC64464.1"/>
    <property type="molecule type" value="Genomic_DNA"/>
</dbReference>
<accession>A0A1A5ZYN1</accession>
<dbReference type="GeneID" id="28970174"/>
<name>A0A1A5ZYN1_9TREE</name>
<protein>
    <submittedName>
        <fullName evidence="1">Uncharacterized protein</fullName>
    </submittedName>
</protein>